<sequence length="105" mass="11975">MPASLEDKGGVGGGEGKEPTLRRNMENLCLVKLKMFMRYPRGERDQLSSKDVVFSCGVDIIWEVKNYWRAHIIPESQPSSFQLQEFVHLCSAVTQWLPSNALPFF</sequence>
<dbReference type="EMBL" id="OX459945">
    <property type="protein sequence ID" value="CAI9179271.1"/>
    <property type="molecule type" value="Genomic_DNA"/>
</dbReference>
<accession>A0ABN9A1S7</accession>
<gene>
    <name evidence="2" type="ORF">MRATA1EN1_LOCUS28233</name>
</gene>
<keyword evidence="3" id="KW-1185">Reference proteome</keyword>
<feature type="region of interest" description="Disordered" evidence="1">
    <location>
        <begin position="1"/>
        <end position="20"/>
    </location>
</feature>
<proteinExistence type="predicted"/>
<dbReference type="Proteomes" id="UP001176941">
    <property type="component" value="Chromosome 9"/>
</dbReference>
<organism evidence="2 3">
    <name type="scientific">Rangifer tarandus platyrhynchus</name>
    <name type="common">Svalbard reindeer</name>
    <dbReference type="NCBI Taxonomy" id="3082113"/>
    <lineage>
        <taxon>Eukaryota</taxon>
        <taxon>Metazoa</taxon>
        <taxon>Chordata</taxon>
        <taxon>Craniata</taxon>
        <taxon>Vertebrata</taxon>
        <taxon>Euteleostomi</taxon>
        <taxon>Mammalia</taxon>
        <taxon>Eutheria</taxon>
        <taxon>Laurasiatheria</taxon>
        <taxon>Artiodactyla</taxon>
        <taxon>Ruminantia</taxon>
        <taxon>Pecora</taxon>
        <taxon>Cervidae</taxon>
        <taxon>Odocoileinae</taxon>
        <taxon>Rangifer</taxon>
    </lineage>
</organism>
<evidence type="ECO:0000313" key="2">
    <source>
        <dbReference type="EMBL" id="CAI9179271.1"/>
    </source>
</evidence>
<name>A0ABN9A1S7_RANTA</name>
<evidence type="ECO:0000313" key="3">
    <source>
        <dbReference type="Proteomes" id="UP001176941"/>
    </source>
</evidence>
<reference evidence="2" key="1">
    <citation type="submission" date="2023-04" db="EMBL/GenBank/DDBJ databases">
        <authorList>
            <consortium name="ELIXIR-Norway"/>
        </authorList>
    </citation>
    <scope>NUCLEOTIDE SEQUENCE [LARGE SCALE GENOMIC DNA]</scope>
</reference>
<protein>
    <submittedName>
        <fullName evidence="2">Uncharacterized protein</fullName>
    </submittedName>
</protein>
<evidence type="ECO:0000256" key="1">
    <source>
        <dbReference type="SAM" id="MobiDB-lite"/>
    </source>
</evidence>